<dbReference type="SMART" id="SM00228">
    <property type="entry name" value="PDZ"/>
    <property type="match status" value="1"/>
</dbReference>
<name>A0A9P6VXS4_RHOMI</name>
<gene>
    <name evidence="5" type="primary">NAS2</name>
    <name evidence="5" type="ORF">C6P46_006928</name>
</gene>
<comment type="caution">
    <text evidence="5">The sequence shown here is derived from an EMBL/GenBank/DDBJ whole genome shotgun (WGS) entry which is preliminary data.</text>
</comment>
<feature type="region of interest" description="Disordered" evidence="3">
    <location>
        <begin position="122"/>
        <end position="156"/>
    </location>
</feature>
<evidence type="ECO:0000256" key="1">
    <source>
        <dbReference type="ARBA" id="ARBA00023186"/>
    </source>
</evidence>
<feature type="domain" description="PDZ" evidence="4">
    <location>
        <begin position="143"/>
        <end position="219"/>
    </location>
</feature>
<dbReference type="PANTHER" id="PTHR12651:SF1">
    <property type="entry name" value="26S PROTEASOME NON-ATPASE REGULATORY SUBUNIT 9"/>
    <property type="match status" value="1"/>
</dbReference>
<keyword evidence="5" id="KW-0647">Proteasome</keyword>
<dbReference type="GO" id="GO:0070682">
    <property type="term" value="P:proteasome regulatory particle assembly"/>
    <property type="evidence" value="ECO:0007669"/>
    <property type="project" value="InterPro"/>
</dbReference>
<organism evidence="5 6">
    <name type="scientific">Rhodotorula mucilaginosa</name>
    <name type="common">Yeast</name>
    <name type="synonym">Rhodotorula rubra</name>
    <dbReference type="NCBI Taxonomy" id="5537"/>
    <lineage>
        <taxon>Eukaryota</taxon>
        <taxon>Fungi</taxon>
        <taxon>Dikarya</taxon>
        <taxon>Basidiomycota</taxon>
        <taxon>Pucciniomycotina</taxon>
        <taxon>Microbotryomycetes</taxon>
        <taxon>Sporidiobolales</taxon>
        <taxon>Sporidiobolaceae</taxon>
        <taxon>Rhodotorula</taxon>
    </lineage>
</organism>
<dbReference type="Gene3D" id="2.30.42.10">
    <property type="match status" value="1"/>
</dbReference>
<feature type="compositionally biased region" description="Basic and acidic residues" evidence="3">
    <location>
        <begin position="122"/>
        <end position="133"/>
    </location>
</feature>
<keyword evidence="6" id="KW-1185">Reference proteome</keyword>
<evidence type="ECO:0000259" key="4">
    <source>
        <dbReference type="SMART" id="SM00228"/>
    </source>
</evidence>
<dbReference type="SUPFAM" id="SSF50156">
    <property type="entry name" value="PDZ domain-like"/>
    <property type="match status" value="1"/>
</dbReference>
<keyword evidence="1" id="KW-0143">Chaperone</keyword>
<dbReference type="Pfam" id="PF18265">
    <property type="entry name" value="Nas2_N"/>
    <property type="match status" value="1"/>
</dbReference>
<dbReference type="InterPro" id="IPR001478">
    <property type="entry name" value="PDZ"/>
</dbReference>
<dbReference type="Proteomes" id="UP000777482">
    <property type="component" value="Unassembled WGS sequence"/>
</dbReference>
<sequence>MSIPDALHAPSTATATRPPPPPPLTEAPTLQSEVARLTELKRGIEAQLDAYFDVLKSASHAWTLFLNNCTMDTPLVDPEGFPRADIDVAGVRTARVHIIRLRNDLRALLREMEQLVLRGLPREAGDPSRDEGLLRANGDMRMNGEGGHDEEDDEQERPFARVDAVAPNSPAHQAGLVREDLLLSLGSVSFTNHDNLRAVAALVACSESVQLPVAVLRGSERARVEMTLTPRSGWGGRGLLGCHIVPV</sequence>
<dbReference type="OrthoDB" id="72325at2759"/>
<dbReference type="EMBL" id="PUHQ01000091">
    <property type="protein sequence ID" value="KAG0656824.1"/>
    <property type="molecule type" value="Genomic_DNA"/>
</dbReference>
<dbReference type="FunFam" id="2.30.42.10:FF:000107">
    <property type="entry name" value="26S proteasome non-ATPase regulatory subunit 9"/>
    <property type="match status" value="1"/>
</dbReference>
<accession>A0A9P6VXS4</accession>
<dbReference type="AlphaFoldDB" id="A0A9P6VXS4"/>
<dbReference type="Gene3D" id="6.10.140.1710">
    <property type="match status" value="1"/>
</dbReference>
<dbReference type="InterPro" id="IPR035269">
    <property type="entry name" value="PSMD9"/>
</dbReference>
<dbReference type="InterPro" id="IPR024958">
    <property type="entry name" value="GRASP_PDZ"/>
</dbReference>
<dbReference type="Pfam" id="PF04495">
    <property type="entry name" value="GRASP55_65"/>
    <property type="match status" value="1"/>
</dbReference>
<reference evidence="5 6" key="1">
    <citation type="submission" date="2020-11" db="EMBL/GenBank/DDBJ databases">
        <title>Kefir isolates.</title>
        <authorList>
            <person name="Marcisauskas S."/>
            <person name="Kim Y."/>
            <person name="Blasche S."/>
        </authorList>
    </citation>
    <scope>NUCLEOTIDE SEQUENCE [LARGE SCALE GENOMIC DNA]</scope>
    <source>
        <strain evidence="5 6">KR</strain>
    </source>
</reference>
<evidence type="ECO:0000313" key="5">
    <source>
        <dbReference type="EMBL" id="KAG0656824.1"/>
    </source>
</evidence>
<dbReference type="GO" id="GO:0005737">
    <property type="term" value="C:cytoplasm"/>
    <property type="evidence" value="ECO:0007669"/>
    <property type="project" value="TreeGrafter"/>
</dbReference>
<dbReference type="InterPro" id="IPR040815">
    <property type="entry name" value="Nas2_N"/>
</dbReference>
<protein>
    <recommendedName>
        <fullName evidence="2">Probable 26S proteasome regulatory subunit p27</fullName>
    </recommendedName>
</protein>
<dbReference type="GO" id="GO:0000502">
    <property type="term" value="C:proteasome complex"/>
    <property type="evidence" value="ECO:0007669"/>
    <property type="project" value="UniProtKB-KW"/>
</dbReference>
<evidence type="ECO:0000313" key="6">
    <source>
        <dbReference type="Proteomes" id="UP000777482"/>
    </source>
</evidence>
<feature type="region of interest" description="Disordered" evidence="3">
    <location>
        <begin position="1"/>
        <end position="26"/>
    </location>
</feature>
<proteinExistence type="predicted"/>
<evidence type="ECO:0000256" key="2">
    <source>
        <dbReference type="ARBA" id="ARBA00068021"/>
    </source>
</evidence>
<dbReference type="PANTHER" id="PTHR12651">
    <property type="entry name" value="26S PROTEASOME NON-ATPASE REGULATORY SUBUNIT 9"/>
    <property type="match status" value="1"/>
</dbReference>
<dbReference type="InterPro" id="IPR036034">
    <property type="entry name" value="PDZ_sf"/>
</dbReference>
<dbReference type="GO" id="GO:0005634">
    <property type="term" value="C:nucleus"/>
    <property type="evidence" value="ECO:0007669"/>
    <property type="project" value="TreeGrafter"/>
</dbReference>
<evidence type="ECO:0000256" key="3">
    <source>
        <dbReference type="SAM" id="MobiDB-lite"/>
    </source>
</evidence>